<evidence type="ECO:0000313" key="2">
    <source>
        <dbReference type="Proteomes" id="UP000316429"/>
    </source>
</evidence>
<accession>A0A504UKF2</accession>
<reference evidence="1 2" key="1">
    <citation type="submission" date="2019-06" db="EMBL/GenBank/DDBJ databases">
        <title>Rhizobium sp. CL12 isolated from roots of soybean.</title>
        <authorList>
            <person name="Wang C."/>
        </authorList>
    </citation>
    <scope>NUCLEOTIDE SEQUENCE [LARGE SCALE GENOMIC DNA]</scope>
    <source>
        <strain evidence="1 2">CL12</strain>
    </source>
</reference>
<evidence type="ECO:0000313" key="1">
    <source>
        <dbReference type="EMBL" id="TPP05862.1"/>
    </source>
</evidence>
<protein>
    <submittedName>
        <fullName evidence="1">Uncharacterized protein</fullName>
    </submittedName>
</protein>
<dbReference type="OrthoDB" id="8356092at2"/>
<organism evidence="1 2">
    <name type="scientific">Rhizobium glycinendophyticum</name>
    <dbReference type="NCBI Taxonomy" id="2589807"/>
    <lineage>
        <taxon>Bacteria</taxon>
        <taxon>Pseudomonadati</taxon>
        <taxon>Pseudomonadota</taxon>
        <taxon>Alphaproteobacteria</taxon>
        <taxon>Hyphomicrobiales</taxon>
        <taxon>Rhizobiaceae</taxon>
        <taxon>Rhizobium/Agrobacterium group</taxon>
        <taxon>Rhizobium</taxon>
    </lineage>
</organism>
<dbReference type="Gene3D" id="3.75.10.10">
    <property type="entry name" value="L-arginine/glycine Amidinotransferase, Chain A"/>
    <property type="match status" value="1"/>
</dbReference>
<name>A0A504UKF2_9HYPH</name>
<gene>
    <name evidence="1" type="ORF">FJQ55_19165</name>
</gene>
<proteinExistence type="predicted"/>
<dbReference type="SUPFAM" id="SSF55909">
    <property type="entry name" value="Pentein"/>
    <property type="match status" value="1"/>
</dbReference>
<dbReference type="AlphaFoldDB" id="A0A504UKF2"/>
<dbReference type="RefSeq" id="WP_140830976.1">
    <property type="nucleotide sequence ID" value="NZ_VFYP01000004.1"/>
</dbReference>
<sequence>MSSACERTLMADCGGLITDLGLALPTVFLAGTGIGAVGEGARLIAPISNLLSSLPAELHVHIFVDRMAFEGARQWLDGLNSICQTNLVPVGSDVSVIRSPWIQDRIHIRTERAQGRERTEVLARPNDVLASAIASHLAMGRASEGIFVPGGNQLVGQGFRLVGYSQTVPPGFRRDRSLDAWGLWRAISKMDGRDTSLFGYRIADLGQGRECEEGGTRGVRAQSHLQPNFSKRHNRHEDRIHQCGFHVDQYVSATGLFVDDRPLLLVADPISFDPDGERACQMLKRQLHASVLLLEEQGFAVQRNPVPLAVVADTGKRLPRLYNNVLLENALRPQRNRPQVWVPQFGDREPLEEFDSRNLAIWRRLGFDPIPVPGWSCLASRNGAIRCVTRVLRRDEPLQQEAS</sequence>
<keyword evidence="2" id="KW-1185">Reference proteome</keyword>
<comment type="caution">
    <text evidence="1">The sequence shown here is derived from an EMBL/GenBank/DDBJ whole genome shotgun (WGS) entry which is preliminary data.</text>
</comment>
<dbReference type="EMBL" id="VFYP01000004">
    <property type="protein sequence ID" value="TPP05862.1"/>
    <property type="molecule type" value="Genomic_DNA"/>
</dbReference>
<dbReference type="Proteomes" id="UP000316429">
    <property type="component" value="Unassembled WGS sequence"/>
</dbReference>